<keyword evidence="2" id="KW-0560">Oxidoreductase</keyword>
<gene>
    <name evidence="4" type="ORF">ENG63_07540</name>
</gene>
<dbReference type="PANTHER" id="PTHR48105">
    <property type="entry name" value="THIOREDOXIN REDUCTASE 1-RELATED-RELATED"/>
    <property type="match status" value="1"/>
</dbReference>
<proteinExistence type="predicted"/>
<accession>A0A7C0U3I7</accession>
<comment type="caution">
    <text evidence="4">The sequence shown here is derived from an EMBL/GenBank/DDBJ whole genome shotgun (WGS) entry which is preliminary data.</text>
</comment>
<dbReference type="EMBL" id="DRBS01000281">
    <property type="protein sequence ID" value="HDD44695.1"/>
    <property type="molecule type" value="Genomic_DNA"/>
</dbReference>
<protein>
    <submittedName>
        <fullName evidence="4">NAD(P)/FAD-dependent oxidoreductase</fullName>
    </submittedName>
</protein>
<feature type="domain" description="FAD/NAD(P)-binding" evidence="3">
    <location>
        <begin position="4"/>
        <end position="278"/>
    </location>
</feature>
<dbReference type="InterPro" id="IPR023753">
    <property type="entry name" value="FAD/NAD-binding_dom"/>
</dbReference>
<dbReference type="PRINTS" id="PR00368">
    <property type="entry name" value="FADPNR"/>
</dbReference>
<dbReference type="Pfam" id="PF07992">
    <property type="entry name" value="Pyr_redox_2"/>
    <property type="match status" value="1"/>
</dbReference>
<keyword evidence="1" id="KW-0285">Flavoprotein</keyword>
<dbReference type="GO" id="GO:0016491">
    <property type="term" value="F:oxidoreductase activity"/>
    <property type="evidence" value="ECO:0007669"/>
    <property type="project" value="UniProtKB-KW"/>
</dbReference>
<dbReference type="Gene3D" id="3.50.50.60">
    <property type="entry name" value="FAD/NAD(P)-binding domain"/>
    <property type="match status" value="2"/>
</dbReference>
<dbReference type="AlphaFoldDB" id="A0A7C0U3I7"/>
<dbReference type="PRINTS" id="PR00469">
    <property type="entry name" value="PNDRDTASEII"/>
</dbReference>
<evidence type="ECO:0000313" key="4">
    <source>
        <dbReference type="EMBL" id="HDD44695.1"/>
    </source>
</evidence>
<dbReference type="InterPro" id="IPR050097">
    <property type="entry name" value="Ferredoxin-NADP_redctase_2"/>
</dbReference>
<name>A0A7C0U3I7_DESA2</name>
<organism evidence="4">
    <name type="scientific">Desulfofervidus auxilii</name>
    <dbReference type="NCBI Taxonomy" id="1621989"/>
    <lineage>
        <taxon>Bacteria</taxon>
        <taxon>Pseudomonadati</taxon>
        <taxon>Thermodesulfobacteriota</taxon>
        <taxon>Candidatus Desulfofervidia</taxon>
        <taxon>Candidatus Desulfofervidales</taxon>
        <taxon>Candidatus Desulfofervidaceae</taxon>
        <taxon>Candidatus Desulfofervidus</taxon>
    </lineage>
</organism>
<evidence type="ECO:0000256" key="2">
    <source>
        <dbReference type="ARBA" id="ARBA00023002"/>
    </source>
</evidence>
<dbReference type="InterPro" id="IPR036188">
    <property type="entry name" value="FAD/NAD-bd_sf"/>
</dbReference>
<dbReference type="SUPFAM" id="SSF51905">
    <property type="entry name" value="FAD/NAD(P)-binding domain"/>
    <property type="match status" value="1"/>
</dbReference>
<evidence type="ECO:0000256" key="1">
    <source>
        <dbReference type="ARBA" id="ARBA00022630"/>
    </source>
</evidence>
<dbReference type="Proteomes" id="UP000886289">
    <property type="component" value="Unassembled WGS sequence"/>
</dbReference>
<reference evidence="4" key="1">
    <citation type="journal article" date="2020" name="mSystems">
        <title>Genome- and Community-Level Interaction Insights into Carbon Utilization and Element Cycling Functions of Hydrothermarchaeota in Hydrothermal Sediment.</title>
        <authorList>
            <person name="Zhou Z."/>
            <person name="Liu Y."/>
            <person name="Xu W."/>
            <person name="Pan J."/>
            <person name="Luo Z.H."/>
            <person name="Li M."/>
        </authorList>
    </citation>
    <scope>NUCLEOTIDE SEQUENCE [LARGE SCALE GENOMIC DNA]</scope>
    <source>
        <strain evidence="4">HyVt-233</strain>
    </source>
</reference>
<evidence type="ECO:0000259" key="3">
    <source>
        <dbReference type="Pfam" id="PF07992"/>
    </source>
</evidence>
<sequence length="294" mass="33569">MKTKVAIIGGGPASIATAIQLKRYKIDPLLFEQKELGGLLKNAYKVENYLGFPKGISGLKLVKLFKKHLKAYNVKVIFEKVILLDYKENYFLIRTSKNEYFSEIAVIASGTKPKTLNIIENREELKNKIFYEIYPILNIKNKHIVVIGAGDAAFDYALSLSKNNKILILNRGKRIKALPLLVERVMNNPSIKYCENSFIKKINKKGEKILIDFIKNGEITSIEVDYIVVAIGRVPQKDFYSLNLIKMEEELLSKGLLYLVGDVKNDIYRQTAIAIGDGIYTAMKIYWSRYESNR</sequence>